<dbReference type="Proteomes" id="UP000193642">
    <property type="component" value="Unassembled WGS sequence"/>
</dbReference>
<evidence type="ECO:0000256" key="3">
    <source>
        <dbReference type="ARBA" id="ARBA00023274"/>
    </source>
</evidence>
<name>A0A1Y2D058_9FUNG</name>
<dbReference type="InterPro" id="IPR034704">
    <property type="entry name" value="Ribosomal_bL28/bL31-like_sf"/>
</dbReference>
<dbReference type="Gene3D" id="2.30.170.40">
    <property type="entry name" value="Ribosomal protein L28/L24"/>
    <property type="match status" value="1"/>
</dbReference>
<accession>A0A1Y2D058</accession>
<dbReference type="AlphaFoldDB" id="A0A1Y2D058"/>
<evidence type="ECO:0000313" key="4">
    <source>
        <dbReference type="EMBL" id="ORY52682.1"/>
    </source>
</evidence>
<organism evidence="4 5">
    <name type="scientific">Rhizoclosmatium globosum</name>
    <dbReference type="NCBI Taxonomy" id="329046"/>
    <lineage>
        <taxon>Eukaryota</taxon>
        <taxon>Fungi</taxon>
        <taxon>Fungi incertae sedis</taxon>
        <taxon>Chytridiomycota</taxon>
        <taxon>Chytridiomycota incertae sedis</taxon>
        <taxon>Chytridiomycetes</taxon>
        <taxon>Chytridiales</taxon>
        <taxon>Chytriomycetaceae</taxon>
        <taxon>Rhizoclosmatium</taxon>
    </lineage>
</organism>
<keyword evidence="5" id="KW-1185">Reference proteome</keyword>
<keyword evidence="2" id="KW-0689">Ribosomal protein</keyword>
<reference evidence="4 5" key="1">
    <citation type="submission" date="2016-07" db="EMBL/GenBank/DDBJ databases">
        <title>Pervasive Adenine N6-methylation of Active Genes in Fungi.</title>
        <authorList>
            <consortium name="DOE Joint Genome Institute"/>
            <person name="Mondo S.J."/>
            <person name="Dannebaum R.O."/>
            <person name="Kuo R.C."/>
            <person name="Labutti K."/>
            <person name="Haridas S."/>
            <person name="Kuo A."/>
            <person name="Salamov A."/>
            <person name="Ahrendt S.R."/>
            <person name="Lipzen A."/>
            <person name="Sullivan W."/>
            <person name="Andreopoulos W.B."/>
            <person name="Clum A."/>
            <person name="Lindquist E."/>
            <person name="Daum C."/>
            <person name="Ramamoorthy G.K."/>
            <person name="Gryganskyi A."/>
            <person name="Culley D."/>
            <person name="Magnuson J.K."/>
            <person name="James T.Y."/>
            <person name="O'Malley M.A."/>
            <person name="Stajich J.E."/>
            <person name="Spatafora J.W."/>
            <person name="Visel A."/>
            <person name="Grigoriev I.V."/>
        </authorList>
    </citation>
    <scope>NUCLEOTIDE SEQUENCE [LARGE SCALE GENOMIC DNA]</scope>
    <source>
        <strain evidence="4 5">JEL800</strain>
    </source>
</reference>
<dbReference type="PANTHER" id="PTHR13528">
    <property type="entry name" value="39S RIBOSOMAL PROTEIN L28, MITOCHONDRIAL"/>
    <property type="match status" value="1"/>
</dbReference>
<evidence type="ECO:0000256" key="1">
    <source>
        <dbReference type="ARBA" id="ARBA00008760"/>
    </source>
</evidence>
<dbReference type="SUPFAM" id="SSF143800">
    <property type="entry name" value="L28p-like"/>
    <property type="match status" value="1"/>
</dbReference>
<dbReference type="OrthoDB" id="361870at2759"/>
<dbReference type="GO" id="GO:0003735">
    <property type="term" value="F:structural constituent of ribosome"/>
    <property type="evidence" value="ECO:0007669"/>
    <property type="project" value="InterPro"/>
</dbReference>
<comment type="similarity">
    <text evidence="1">Belongs to the bacterial ribosomal protein bL28 family.</text>
</comment>
<sequence length="179" mass="20714">MSKDLRKYLTPKIIARAVANNEPLVSTDKLGSLPFEMKPYRHAIPTFMHGKKITFTDKQTESNNRIRKAVFPNVIYRFVYSRMLDMNIYARLTTTALYEMERRGGFDEYVMTIGKGKCGDEKAEMYKKLVEEAFVKKGAEVQKADAELVEGYGDEYTSTVKEFQRKFTSLTTKRKGNYL</sequence>
<evidence type="ECO:0000256" key="2">
    <source>
        <dbReference type="ARBA" id="ARBA00022980"/>
    </source>
</evidence>
<keyword evidence="3" id="KW-0687">Ribonucleoprotein</keyword>
<evidence type="ECO:0000313" key="5">
    <source>
        <dbReference type="Proteomes" id="UP000193642"/>
    </source>
</evidence>
<dbReference type="InterPro" id="IPR037147">
    <property type="entry name" value="Ribosomal_bL28_sf"/>
</dbReference>
<dbReference type="STRING" id="329046.A0A1Y2D058"/>
<proteinExistence type="inferred from homology"/>
<gene>
    <name evidence="4" type="ORF">BCR33DRAFT_761793</name>
</gene>
<dbReference type="EMBL" id="MCGO01000003">
    <property type="protein sequence ID" value="ORY52682.1"/>
    <property type="molecule type" value="Genomic_DNA"/>
</dbReference>
<dbReference type="PANTHER" id="PTHR13528:SF2">
    <property type="entry name" value="LARGE RIBOSOMAL SUBUNIT PROTEIN BL28M"/>
    <property type="match status" value="1"/>
</dbReference>
<protein>
    <submittedName>
        <fullName evidence="4">Uncharacterized protein</fullName>
    </submittedName>
</protein>
<comment type="caution">
    <text evidence="4">The sequence shown here is derived from an EMBL/GenBank/DDBJ whole genome shotgun (WGS) entry which is preliminary data.</text>
</comment>
<dbReference type="InterPro" id="IPR026569">
    <property type="entry name" value="Ribosomal_bL28"/>
</dbReference>
<dbReference type="GO" id="GO:0005762">
    <property type="term" value="C:mitochondrial large ribosomal subunit"/>
    <property type="evidence" value="ECO:0007669"/>
    <property type="project" value="TreeGrafter"/>
</dbReference>